<dbReference type="EMBL" id="MGHH01000008">
    <property type="protein sequence ID" value="OGM64662.1"/>
    <property type="molecule type" value="Genomic_DNA"/>
</dbReference>
<protein>
    <recommendedName>
        <fullName evidence="3">Bacteriocin-protection protein, YdeI/OmpD-associated family</fullName>
    </recommendedName>
</protein>
<name>A0A1F8BKW7_9BACT</name>
<accession>A0A1F8BKW7</accession>
<comment type="caution">
    <text evidence="1">The sequence shown here is derived from an EMBL/GenBank/DDBJ whole genome shotgun (WGS) entry which is preliminary data.</text>
</comment>
<dbReference type="Proteomes" id="UP000176725">
    <property type="component" value="Unassembled WGS sequence"/>
</dbReference>
<dbReference type="AlphaFoldDB" id="A0A1F8BKW7"/>
<gene>
    <name evidence="1" type="ORF">A2893_06570</name>
</gene>
<proteinExistence type="predicted"/>
<dbReference type="Pfam" id="PF13376">
    <property type="entry name" value="OmdA"/>
    <property type="match status" value="1"/>
</dbReference>
<dbReference type="STRING" id="1802521.A2893_06570"/>
<evidence type="ECO:0000313" key="2">
    <source>
        <dbReference type="Proteomes" id="UP000176725"/>
    </source>
</evidence>
<sequence>MEITETLFVENRNKWRKWLKNYHDKEKEVWLIYFKKHTGKFSIAYNDAVEEAICFGWIDGKVRSIDAEKYMQRFSPRNPDSVWSLLNKKRALKMIKEGKMTGAGLKTIKYAKKTGKWQAAYSSKTKPGLPPDLKRALKENVSAYKNFDNFSNSQQLAYIFWILSAKRDETRKGRVKIVVERSSKNLKPQWL</sequence>
<reference evidence="1 2" key="1">
    <citation type="journal article" date="2016" name="Nat. Commun.">
        <title>Thousands of microbial genomes shed light on interconnected biogeochemical processes in an aquifer system.</title>
        <authorList>
            <person name="Anantharaman K."/>
            <person name="Brown C.T."/>
            <person name="Hug L.A."/>
            <person name="Sharon I."/>
            <person name="Castelle C.J."/>
            <person name="Probst A.J."/>
            <person name="Thomas B.C."/>
            <person name="Singh A."/>
            <person name="Wilkins M.J."/>
            <person name="Karaoz U."/>
            <person name="Brodie E.L."/>
            <person name="Williams K.H."/>
            <person name="Hubbard S.S."/>
            <person name="Banfield J.F."/>
        </authorList>
    </citation>
    <scope>NUCLEOTIDE SEQUENCE [LARGE SCALE GENOMIC DNA]</scope>
</reference>
<evidence type="ECO:0008006" key="3">
    <source>
        <dbReference type="Google" id="ProtNLM"/>
    </source>
</evidence>
<organism evidence="1 2">
    <name type="scientific">Candidatus Woesebacteria bacterium RIFCSPLOWO2_01_FULL_39_25</name>
    <dbReference type="NCBI Taxonomy" id="1802521"/>
    <lineage>
        <taxon>Bacteria</taxon>
        <taxon>Candidatus Woeseibacteriota</taxon>
    </lineage>
</organism>
<evidence type="ECO:0000313" key="1">
    <source>
        <dbReference type="EMBL" id="OGM64662.1"/>
    </source>
</evidence>